<evidence type="ECO:0000256" key="1">
    <source>
        <dbReference type="SAM" id="MobiDB-lite"/>
    </source>
</evidence>
<feature type="region of interest" description="Disordered" evidence="1">
    <location>
        <begin position="55"/>
        <end position="77"/>
    </location>
</feature>
<organism evidence="2 3">
    <name type="scientific">Pycnococcus provasolii</name>
    <dbReference type="NCBI Taxonomy" id="41880"/>
    <lineage>
        <taxon>Eukaryota</taxon>
        <taxon>Viridiplantae</taxon>
        <taxon>Chlorophyta</taxon>
        <taxon>Pseudoscourfieldiophyceae</taxon>
        <taxon>Pseudoscourfieldiales</taxon>
        <taxon>Pycnococcaceae</taxon>
        <taxon>Pycnococcus</taxon>
    </lineage>
</organism>
<name>A0A830H7P1_9CHLO</name>
<sequence>MSPVVAVRTSSSSSSFSGSPRRVPRCRVHRLRDGVVLVSRRVSVLASSGGDGLEPSFAVSLKDTPPQDPSGGPASDDATTVVETVEMDLGAPDGSLTTQTIERDAKKQLVTLTVERPLGIVFEENAKGEVVAVEVLEGNGKSAGVKEGDMLRACSCIFEVKGKVDELAFYGKSISNQIFRGGQTTETNTV</sequence>
<dbReference type="AlphaFoldDB" id="A0A830H7P1"/>
<gene>
    <name evidence="2" type="ORF">PPROV_000200100</name>
</gene>
<evidence type="ECO:0008006" key="4">
    <source>
        <dbReference type="Google" id="ProtNLM"/>
    </source>
</evidence>
<dbReference type="OrthoDB" id="497638at2759"/>
<feature type="region of interest" description="Disordered" evidence="1">
    <location>
        <begin position="1"/>
        <end position="24"/>
    </location>
</feature>
<feature type="compositionally biased region" description="Low complexity" evidence="1">
    <location>
        <begin position="1"/>
        <end position="21"/>
    </location>
</feature>
<comment type="caution">
    <text evidence="2">The sequence shown here is derived from an EMBL/GenBank/DDBJ whole genome shotgun (WGS) entry which is preliminary data.</text>
</comment>
<reference evidence="2" key="1">
    <citation type="submission" date="2020-10" db="EMBL/GenBank/DDBJ databases">
        <title>Unveiling of a novel bifunctional photoreceptor, Dualchrome1, isolated from a cosmopolitan green alga.</title>
        <authorList>
            <person name="Suzuki S."/>
            <person name="Kawachi M."/>
        </authorList>
    </citation>
    <scope>NUCLEOTIDE SEQUENCE</scope>
    <source>
        <strain evidence="2">NIES 2893</strain>
    </source>
</reference>
<proteinExistence type="predicted"/>
<keyword evidence="3" id="KW-1185">Reference proteome</keyword>
<dbReference type="EMBL" id="BNJQ01000005">
    <property type="protein sequence ID" value="GHP03246.1"/>
    <property type="molecule type" value="Genomic_DNA"/>
</dbReference>
<evidence type="ECO:0000313" key="2">
    <source>
        <dbReference type="EMBL" id="GHP03246.1"/>
    </source>
</evidence>
<evidence type="ECO:0000313" key="3">
    <source>
        <dbReference type="Proteomes" id="UP000660262"/>
    </source>
</evidence>
<accession>A0A830H7P1</accession>
<protein>
    <recommendedName>
        <fullName evidence="4">PDZ domain-containing protein</fullName>
    </recommendedName>
</protein>
<dbReference type="Proteomes" id="UP000660262">
    <property type="component" value="Unassembled WGS sequence"/>
</dbReference>